<organism evidence="1 2">
    <name type="scientific">Mycena citricolor</name>
    <dbReference type="NCBI Taxonomy" id="2018698"/>
    <lineage>
        <taxon>Eukaryota</taxon>
        <taxon>Fungi</taxon>
        <taxon>Dikarya</taxon>
        <taxon>Basidiomycota</taxon>
        <taxon>Agaricomycotina</taxon>
        <taxon>Agaricomycetes</taxon>
        <taxon>Agaricomycetidae</taxon>
        <taxon>Agaricales</taxon>
        <taxon>Marasmiineae</taxon>
        <taxon>Mycenaceae</taxon>
        <taxon>Mycena</taxon>
    </lineage>
</organism>
<dbReference type="Proteomes" id="UP001295794">
    <property type="component" value="Unassembled WGS sequence"/>
</dbReference>
<protein>
    <submittedName>
        <fullName evidence="1">Uncharacterized protein</fullName>
    </submittedName>
</protein>
<gene>
    <name evidence="1" type="ORF">MYCIT1_LOCUS24663</name>
</gene>
<evidence type="ECO:0000313" key="2">
    <source>
        <dbReference type="Proteomes" id="UP001295794"/>
    </source>
</evidence>
<comment type="caution">
    <text evidence="1">The sequence shown here is derived from an EMBL/GenBank/DDBJ whole genome shotgun (WGS) entry which is preliminary data.</text>
</comment>
<dbReference type="EMBL" id="CAVNYO010000406">
    <property type="protein sequence ID" value="CAK5276432.1"/>
    <property type="molecule type" value="Genomic_DNA"/>
</dbReference>
<reference evidence="1" key="1">
    <citation type="submission" date="2023-11" db="EMBL/GenBank/DDBJ databases">
        <authorList>
            <person name="De Vega J J."/>
            <person name="De Vega J J."/>
        </authorList>
    </citation>
    <scope>NUCLEOTIDE SEQUENCE</scope>
</reference>
<sequence length="103" mass="11902">KPAASIPIYKQSTSLSNPYSTWRVDVFKKNYKPVARKIRPVLGSLPEQFRIVREIHGDPLDTLPTLAPIPPPFLPIGRYTTERRNIIDSLHPEGFLWPEERRL</sequence>
<dbReference type="AlphaFoldDB" id="A0AAD2K376"/>
<proteinExistence type="predicted"/>
<feature type="non-terminal residue" evidence="1">
    <location>
        <position position="103"/>
    </location>
</feature>
<keyword evidence="2" id="KW-1185">Reference proteome</keyword>
<accession>A0AAD2K376</accession>
<feature type="non-terminal residue" evidence="1">
    <location>
        <position position="1"/>
    </location>
</feature>
<evidence type="ECO:0000313" key="1">
    <source>
        <dbReference type="EMBL" id="CAK5276432.1"/>
    </source>
</evidence>
<name>A0AAD2K376_9AGAR</name>